<dbReference type="InterPro" id="IPR011009">
    <property type="entry name" value="Kinase-like_dom_sf"/>
</dbReference>
<evidence type="ECO:0000256" key="1">
    <source>
        <dbReference type="ARBA" id="ARBA00012513"/>
    </source>
</evidence>
<dbReference type="SMART" id="SM00220">
    <property type="entry name" value="S_TKc"/>
    <property type="match status" value="1"/>
</dbReference>
<dbReference type="EMBL" id="JAPDDP010000071">
    <property type="protein sequence ID" value="MDA0184265.1"/>
    <property type="molecule type" value="Genomic_DNA"/>
</dbReference>
<keyword evidence="5" id="KW-0067">ATP-binding</keyword>
<name>A0A9X3SDZ3_9ACTN</name>
<evidence type="ECO:0000256" key="3">
    <source>
        <dbReference type="ARBA" id="ARBA00022741"/>
    </source>
</evidence>
<dbReference type="CDD" id="cd14014">
    <property type="entry name" value="STKc_PknB_like"/>
    <property type="match status" value="1"/>
</dbReference>
<evidence type="ECO:0000259" key="6">
    <source>
        <dbReference type="PROSITE" id="PS50011"/>
    </source>
</evidence>
<accession>A0A9X3SDZ3</accession>
<evidence type="ECO:0000256" key="2">
    <source>
        <dbReference type="ARBA" id="ARBA00022679"/>
    </source>
</evidence>
<dbReference type="GO" id="GO:0004674">
    <property type="term" value="F:protein serine/threonine kinase activity"/>
    <property type="evidence" value="ECO:0007669"/>
    <property type="project" value="UniProtKB-KW"/>
</dbReference>
<feature type="domain" description="Protein kinase" evidence="6">
    <location>
        <begin position="1"/>
        <end position="249"/>
    </location>
</feature>
<dbReference type="PROSITE" id="PS50011">
    <property type="entry name" value="PROTEIN_KINASE_DOM"/>
    <property type="match status" value="1"/>
</dbReference>
<evidence type="ECO:0000313" key="8">
    <source>
        <dbReference type="Proteomes" id="UP001147653"/>
    </source>
</evidence>
<dbReference type="AlphaFoldDB" id="A0A9X3SDZ3"/>
<evidence type="ECO:0000256" key="5">
    <source>
        <dbReference type="ARBA" id="ARBA00022840"/>
    </source>
</evidence>
<dbReference type="RefSeq" id="WP_270028696.1">
    <property type="nucleotide sequence ID" value="NZ_JAPDDP010000071.1"/>
</dbReference>
<proteinExistence type="predicted"/>
<keyword evidence="4 7" id="KW-0418">Kinase</keyword>
<dbReference type="GO" id="GO:0005524">
    <property type="term" value="F:ATP binding"/>
    <property type="evidence" value="ECO:0007669"/>
    <property type="project" value="UniProtKB-KW"/>
</dbReference>
<dbReference type="PANTHER" id="PTHR43671">
    <property type="entry name" value="SERINE/THREONINE-PROTEIN KINASE NEK"/>
    <property type="match status" value="1"/>
</dbReference>
<dbReference type="SUPFAM" id="SSF56112">
    <property type="entry name" value="Protein kinase-like (PK-like)"/>
    <property type="match status" value="1"/>
</dbReference>
<dbReference type="PANTHER" id="PTHR43671:SF13">
    <property type="entry name" value="SERINE_THREONINE-PROTEIN KINASE NEK2"/>
    <property type="match status" value="1"/>
</dbReference>
<keyword evidence="2" id="KW-0808">Transferase</keyword>
<sequence length="250" mass="27119">MTGYATIAHLNRSNRYDTYEVWSAERLCSCVAKRPRADAPKKTAGELRLEGERLVALCHPHIVRGYEVLEEGPTVIMETLDGETLAHLIAAQTLEADEVAWLGLQLASALEYLHRQGLLHLDVKPGNVIATGGRAVLIDLSLAREPGRYKRGLGTWCHLSPEQARGDALTTAADVWGLGTVLLEAVTGRPAFEQEEPEFPQLVHAPPRAEGPLGDVIAACLAFEPHARPSLTEVAAALRPHAPGARPWSD</sequence>
<organism evidence="7 8">
    <name type="scientific">Solirubrobacter phytolaccae</name>
    <dbReference type="NCBI Taxonomy" id="1404360"/>
    <lineage>
        <taxon>Bacteria</taxon>
        <taxon>Bacillati</taxon>
        <taxon>Actinomycetota</taxon>
        <taxon>Thermoleophilia</taxon>
        <taxon>Solirubrobacterales</taxon>
        <taxon>Solirubrobacteraceae</taxon>
        <taxon>Solirubrobacter</taxon>
    </lineage>
</organism>
<dbReference type="InterPro" id="IPR000719">
    <property type="entry name" value="Prot_kinase_dom"/>
</dbReference>
<dbReference type="EC" id="2.7.11.1" evidence="1"/>
<dbReference type="Pfam" id="PF00069">
    <property type="entry name" value="Pkinase"/>
    <property type="match status" value="1"/>
</dbReference>
<dbReference type="Proteomes" id="UP001147653">
    <property type="component" value="Unassembled WGS sequence"/>
</dbReference>
<evidence type="ECO:0000313" key="7">
    <source>
        <dbReference type="EMBL" id="MDA0184265.1"/>
    </source>
</evidence>
<evidence type="ECO:0000256" key="4">
    <source>
        <dbReference type="ARBA" id="ARBA00022777"/>
    </source>
</evidence>
<gene>
    <name evidence="7" type="ORF">OJ997_28410</name>
</gene>
<keyword evidence="8" id="KW-1185">Reference proteome</keyword>
<protein>
    <recommendedName>
        <fullName evidence="1">non-specific serine/threonine protein kinase</fullName>
        <ecNumber evidence="1">2.7.11.1</ecNumber>
    </recommendedName>
</protein>
<reference evidence="7" key="1">
    <citation type="submission" date="2022-10" db="EMBL/GenBank/DDBJ databases">
        <title>The WGS of Solirubrobacter phytolaccae KCTC 29190.</title>
        <authorList>
            <person name="Jiang Z."/>
        </authorList>
    </citation>
    <scope>NUCLEOTIDE SEQUENCE</scope>
    <source>
        <strain evidence="7">KCTC 29190</strain>
    </source>
</reference>
<keyword evidence="3" id="KW-0547">Nucleotide-binding</keyword>
<dbReference type="Gene3D" id="1.10.510.10">
    <property type="entry name" value="Transferase(Phosphotransferase) domain 1"/>
    <property type="match status" value="1"/>
</dbReference>
<dbReference type="InterPro" id="IPR050660">
    <property type="entry name" value="NEK_Ser/Thr_kinase"/>
</dbReference>
<keyword evidence="7" id="KW-0723">Serine/threonine-protein kinase</keyword>
<comment type="caution">
    <text evidence="7">The sequence shown here is derived from an EMBL/GenBank/DDBJ whole genome shotgun (WGS) entry which is preliminary data.</text>
</comment>